<comment type="caution">
    <text evidence="2">The sequence shown here is derived from an EMBL/GenBank/DDBJ whole genome shotgun (WGS) entry which is preliminary data.</text>
</comment>
<name>A0ABT6M138_9ACTN</name>
<protein>
    <recommendedName>
        <fullName evidence="4">SH3b domain-containing protein</fullName>
    </recommendedName>
</protein>
<keyword evidence="1" id="KW-0732">Signal</keyword>
<evidence type="ECO:0000256" key="1">
    <source>
        <dbReference type="SAM" id="SignalP"/>
    </source>
</evidence>
<keyword evidence="3" id="KW-1185">Reference proteome</keyword>
<dbReference type="Proteomes" id="UP001160499">
    <property type="component" value="Unassembled WGS sequence"/>
</dbReference>
<evidence type="ECO:0000313" key="3">
    <source>
        <dbReference type="Proteomes" id="UP001160499"/>
    </source>
</evidence>
<sequence length="110" mass="11561">MAMAALSLAIPGAAGATDNSASAAAYSYRCATGYAESLSDGVKIRTAPINEADVLVTVKKGNIRQCAPDYYVTGARYNGCGVYGASAWIYLWTPYGNGYSAMTCWADSDY</sequence>
<feature type="chain" id="PRO_5046705006" description="SH3b domain-containing protein" evidence="1">
    <location>
        <begin position="17"/>
        <end position="110"/>
    </location>
</feature>
<proteinExistence type="predicted"/>
<accession>A0ABT6M138</accession>
<evidence type="ECO:0008006" key="4">
    <source>
        <dbReference type="Google" id="ProtNLM"/>
    </source>
</evidence>
<gene>
    <name evidence="2" type="ORF">M2283_009624</name>
</gene>
<evidence type="ECO:0000313" key="2">
    <source>
        <dbReference type="EMBL" id="MDH6222275.1"/>
    </source>
</evidence>
<feature type="signal peptide" evidence="1">
    <location>
        <begin position="1"/>
        <end position="16"/>
    </location>
</feature>
<dbReference type="EMBL" id="JARXVH010000031">
    <property type="protein sequence ID" value="MDH6222275.1"/>
    <property type="molecule type" value="Genomic_DNA"/>
</dbReference>
<reference evidence="2 3" key="1">
    <citation type="submission" date="2023-04" db="EMBL/GenBank/DDBJ databases">
        <title>Forest soil microbial communities from Buena Vista Peninsula, Colon Province, Panama.</title>
        <authorList>
            <person name="Bouskill N."/>
        </authorList>
    </citation>
    <scope>NUCLEOTIDE SEQUENCE [LARGE SCALE GENOMIC DNA]</scope>
    <source>
        <strain evidence="2 3">GGS1</strain>
    </source>
</reference>
<organism evidence="2 3">
    <name type="scientific">Streptomyces pseudovenezuelae</name>
    <dbReference type="NCBI Taxonomy" id="67350"/>
    <lineage>
        <taxon>Bacteria</taxon>
        <taxon>Bacillati</taxon>
        <taxon>Actinomycetota</taxon>
        <taxon>Actinomycetes</taxon>
        <taxon>Kitasatosporales</taxon>
        <taxon>Streptomycetaceae</taxon>
        <taxon>Streptomyces</taxon>
        <taxon>Streptomyces aurantiacus group</taxon>
    </lineage>
</organism>